<name>A0A1Y6C8R1_9BACT</name>
<feature type="domain" description="Response regulatory" evidence="2">
    <location>
        <begin position="2"/>
        <end position="119"/>
    </location>
</feature>
<dbReference type="EMBL" id="FWZT01000016">
    <property type="protein sequence ID" value="SMF51788.1"/>
    <property type="molecule type" value="Genomic_DNA"/>
</dbReference>
<evidence type="ECO:0000256" key="1">
    <source>
        <dbReference type="PROSITE-ProRule" id="PRU00169"/>
    </source>
</evidence>
<dbReference type="OrthoDB" id="9801101at2"/>
<dbReference type="AlphaFoldDB" id="A0A1Y6C8R1"/>
<dbReference type="RefSeq" id="WP_132321879.1">
    <property type="nucleotide sequence ID" value="NZ_FWZT01000016.1"/>
</dbReference>
<dbReference type="PANTHER" id="PTHR43228">
    <property type="entry name" value="TWO-COMPONENT RESPONSE REGULATOR"/>
    <property type="match status" value="1"/>
</dbReference>
<evidence type="ECO:0000313" key="4">
    <source>
        <dbReference type="Proteomes" id="UP000192907"/>
    </source>
</evidence>
<sequence length="123" mass="13781">MDALVIDDSETTRIQLEMCLQHLYKANVTQAVNGQDALDILREGQAFDIIFCDINMPIMGGFQFLETMHKEDLCKAPIVIVSTEGGGFMKEQGKHLGAKAWLLKPFEQDQVEKIANRLLKIAS</sequence>
<reference evidence="4" key="1">
    <citation type="submission" date="2017-04" db="EMBL/GenBank/DDBJ databases">
        <authorList>
            <person name="Varghese N."/>
            <person name="Submissions S."/>
        </authorList>
    </citation>
    <scope>NUCLEOTIDE SEQUENCE [LARGE SCALE GENOMIC DNA]</scope>
    <source>
        <strain evidence="4">RKEM611</strain>
    </source>
</reference>
<keyword evidence="4" id="KW-1185">Reference proteome</keyword>
<dbReference type="PANTHER" id="PTHR43228:SF1">
    <property type="entry name" value="TWO-COMPONENT RESPONSE REGULATOR ARR22"/>
    <property type="match status" value="1"/>
</dbReference>
<dbReference type="Gene3D" id="3.40.50.2300">
    <property type="match status" value="1"/>
</dbReference>
<dbReference type="GO" id="GO:0000160">
    <property type="term" value="P:phosphorelay signal transduction system"/>
    <property type="evidence" value="ECO:0007669"/>
    <property type="project" value="InterPro"/>
</dbReference>
<gene>
    <name evidence="3" type="ORF">SAMN06296036_11617</name>
</gene>
<dbReference type="SMART" id="SM00448">
    <property type="entry name" value="REC"/>
    <property type="match status" value="1"/>
</dbReference>
<feature type="modified residue" description="4-aspartylphosphate" evidence="1">
    <location>
        <position position="53"/>
    </location>
</feature>
<keyword evidence="1" id="KW-0597">Phosphoprotein</keyword>
<accession>A0A1Y6C8R1</accession>
<dbReference type="InterPro" id="IPR001789">
    <property type="entry name" value="Sig_transdc_resp-reg_receiver"/>
</dbReference>
<dbReference type="Pfam" id="PF00072">
    <property type="entry name" value="Response_reg"/>
    <property type="match status" value="1"/>
</dbReference>
<dbReference type="PROSITE" id="PS50110">
    <property type="entry name" value="RESPONSE_REGULATORY"/>
    <property type="match status" value="1"/>
</dbReference>
<protein>
    <submittedName>
        <fullName evidence="3">Two-component system, chemotaxis family, response regulator CheY</fullName>
    </submittedName>
</protein>
<dbReference type="InterPro" id="IPR052048">
    <property type="entry name" value="ST_Response_Regulator"/>
</dbReference>
<proteinExistence type="predicted"/>
<organism evidence="3 4">
    <name type="scientific">Pseudobacteriovorax antillogorgiicola</name>
    <dbReference type="NCBI Taxonomy" id="1513793"/>
    <lineage>
        <taxon>Bacteria</taxon>
        <taxon>Pseudomonadati</taxon>
        <taxon>Bdellovibrionota</taxon>
        <taxon>Oligoflexia</taxon>
        <taxon>Oligoflexales</taxon>
        <taxon>Pseudobacteriovoracaceae</taxon>
        <taxon>Pseudobacteriovorax</taxon>
    </lineage>
</organism>
<dbReference type="InterPro" id="IPR011006">
    <property type="entry name" value="CheY-like_superfamily"/>
</dbReference>
<dbReference type="SUPFAM" id="SSF52172">
    <property type="entry name" value="CheY-like"/>
    <property type="match status" value="1"/>
</dbReference>
<dbReference type="Proteomes" id="UP000192907">
    <property type="component" value="Unassembled WGS sequence"/>
</dbReference>
<evidence type="ECO:0000313" key="3">
    <source>
        <dbReference type="EMBL" id="SMF51788.1"/>
    </source>
</evidence>
<evidence type="ECO:0000259" key="2">
    <source>
        <dbReference type="PROSITE" id="PS50110"/>
    </source>
</evidence>
<dbReference type="STRING" id="1513793.SAMN06296036_11617"/>